<name>A0ABT8Y9E9_9SPHN</name>
<dbReference type="Pfam" id="PF20789">
    <property type="entry name" value="4HBT_3C"/>
    <property type="match status" value="1"/>
</dbReference>
<feature type="domain" description="Acyl-CoA thioesterase-like C-terminal" evidence="2">
    <location>
        <begin position="130"/>
        <end position="260"/>
    </location>
</feature>
<dbReference type="EMBL" id="JAUOTP010000004">
    <property type="protein sequence ID" value="MDO6414953.1"/>
    <property type="molecule type" value="Genomic_DNA"/>
</dbReference>
<keyword evidence="4" id="KW-1185">Reference proteome</keyword>
<dbReference type="Gene3D" id="2.40.160.210">
    <property type="entry name" value="Acyl-CoA thioesterase, double hotdog domain"/>
    <property type="match status" value="1"/>
</dbReference>
<gene>
    <name evidence="3" type="ORF">Q4F19_11220</name>
</gene>
<dbReference type="InterPro" id="IPR049449">
    <property type="entry name" value="TesB_ACOT8-like_N"/>
</dbReference>
<dbReference type="InterPro" id="IPR049450">
    <property type="entry name" value="ACOT8-like_C"/>
</dbReference>
<reference evidence="3" key="1">
    <citation type="submission" date="2023-07" db="EMBL/GenBank/DDBJ databases">
        <authorList>
            <person name="Kim M."/>
        </authorList>
    </citation>
    <scope>NUCLEOTIDE SEQUENCE</scope>
    <source>
        <strain evidence="3">BIUV-7</strain>
    </source>
</reference>
<evidence type="ECO:0000313" key="4">
    <source>
        <dbReference type="Proteomes" id="UP001169764"/>
    </source>
</evidence>
<evidence type="ECO:0000313" key="3">
    <source>
        <dbReference type="EMBL" id="MDO6414953.1"/>
    </source>
</evidence>
<organism evidence="3 4">
    <name type="scientific">Sphingomonas natans</name>
    <dbReference type="NCBI Taxonomy" id="3063330"/>
    <lineage>
        <taxon>Bacteria</taxon>
        <taxon>Pseudomonadati</taxon>
        <taxon>Pseudomonadota</taxon>
        <taxon>Alphaproteobacteria</taxon>
        <taxon>Sphingomonadales</taxon>
        <taxon>Sphingomonadaceae</taxon>
        <taxon>Sphingomonas</taxon>
    </lineage>
</organism>
<dbReference type="Proteomes" id="UP001169764">
    <property type="component" value="Unassembled WGS sequence"/>
</dbReference>
<evidence type="ECO:0000259" key="1">
    <source>
        <dbReference type="Pfam" id="PF13622"/>
    </source>
</evidence>
<dbReference type="SUPFAM" id="SSF54637">
    <property type="entry name" value="Thioesterase/thiol ester dehydrase-isomerase"/>
    <property type="match status" value="2"/>
</dbReference>
<dbReference type="RefSeq" id="WP_303542583.1">
    <property type="nucleotide sequence ID" value="NZ_JAUOTP010000004.1"/>
</dbReference>
<evidence type="ECO:0000259" key="2">
    <source>
        <dbReference type="Pfam" id="PF20789"/>
    </source>
</evidence>
<proteinExistence type="predicted"/>
<comment type="caution">
    <text evidence="3">The sequence shown here is derived from an EMBL/GenBank/DDBJ whole genome shotgun (WGS) entry which is preliminary data.</text>
</comment>
<dbReference type="InterPro" id="IPR029069">
    <property type="entry name" value="HotDog_dom_sf"/>
</dbReference>
<sequence length="262" mass="28509">MSGLTAILDSLSNEHGEYRLEAPEAWSQGRTLFGGMTAALSYWSIRKALGDLGPLRSAQFAFVAPAKGMLRFQPALLRRGRSAAVASADCWTADGIAARSTFTFGRARDSEISHDFTPPLPVPPSELCSPFHKTDKPLAGFLGQFEFRLAAGGRLFETDKRPEFAVWTRLRDGDGADPVATLLAVGDALPGAAMVRFPRLAPISTMTWGFDFYPETREASGWYLISSSSQAAHNGYSLQEMRVYNEQGEPLAAARQVVAVFL</sequence>
<protein>
    <submittedName>
        <fullName evidence="3">Thioesterase family protein</fullName>
    </submittedName>
</protein>
<dbReference type="InterPro" id="IPR042171">
    <property type="entry name" value="Acyl-CoA_hotdog"/>
</dbReference>
<dbReference type="Pfam" id="PF13622">
    <property type="entry name" value="4HBT_3"/>
    <property type="match status" value="1"/>
</dbReference>
<accession>A0ABT8Y9E9</accession>
<feature type="domain" description="Acyl-CoA thioesterase-like N-terminal HotDog" evidence="1">
    <location>
        <begin position="23"/>
        <end position="105"/>
    </location>
</feature>